<evidence type="ECO:0000256" key="1">
    <source>
        <dbReference type="SAM" id="SignalP"/>
    </source>
</evidence>
<dbReference type="InterPro" id="IPR002372">
    <property type="entry name" value="PQQ_rpt_dom"/>
</dbReference>
<sequence length="384" mass="42228">MLNKHTCAVLIATVFCWPLLASGVENQNEEPIINWVFEAPSSYTKEEFLSVGLSGDGNPIQSPIIVSDGMVFFSTYEGTLYAVDEHDGSLIWSSDVFDERGSNIALNESLIFFGEGLITESSRTYGGKVVALNKHTGEEVWSYSTDAFSGIWGITTHAGNVFFSTRNEVYAVDALSGEERWQLSPVDFFGGLSSKDGLVYFQERTTDVYALDAVSGEIIFSYKSDVEANYNPGGVAIALHEDNFIFTSGNREEPFIYSYSIDGTKNWEAPLHGISRSSVVVDDCCIFLGTEKGQESSFHSLDLNSGKSIWSHDNEGFVRHTPLIHGGRVYLSYAGNRVVAMHRADGRLAWSFEIEGDVFTPIVSSSNGLLFGTFEGAVYSIKEP</sequence>
<dbReference type="Gene3D" id="2.130.10.10">
    <property type="entry name" value="YVTN repeat-like/Quinoprotein amine dehydrogenase"/>
    <property type="match status" value="2"/>
</dbReference>
<dbReference type="SUPFAM" id="SSF50998">
    <property type="entry name" value="Quinoprotein alcohol dehydrogenase-like"/>
    <property type="match status" value="2"/>
</dbReference>
<organism evidence="3 4">
    <name type="scientific">Halomonas llamarensis</name>
    <dbReference type="NCBI Taxonomy" id="2945104"/>
    <lineage>
        <taxon>Bacteria</taxon>
        <taxon>Pseudomonadati</taxon>
        <taxon>Pseudomonadota</taxon>
        <taxon>Gammaproteobacteria</taxon>
        <taxon>Oceanospirillales</taxon>
        <taxon>Halomonadaceae</taxon>
        <taxon>Halomonas</taxon>
    </lineage>
</organism>
<dbReference type="InterPro" id="IPR011047">
    <property type="entry name" value="Quinoprotein_ADH-like_sf"/>
</dbReference>
<evidence type="ECO:0000259" key="2">
    <source>
        <dbReference type="Pfam" id="PF13360"/>
    </source>
</evidence>
<dbReference type="EMBL" id="JAMJPJ010000032">
    <property type="protein sequence ID" value="MCL7931203.1"/>
    <property type="molecule type" value="Genomic_DNA"/>
</dbReference>
<accession>A0ABT0STN5</accession>
<evidence type="ECO:0000313" key="4">
    <source>
        <dbReference type="Proteomes" id="UP001165308"/>
    </source>
</evidence>
<comment type="caution">
    <text evidence="3">The sequence shown here is derived from an EMBL/GenBank/DDBJ whole genome shotgun (WGS) entry which is preliminary data.</text>
</comment>
<dbReference type="InterPro" id="IPR015943">
    <property type="entry name" value="WD40/YVTN_repeat-like_dom_sf"/>
</dbReference>
<gene>
    <name evidence="3" type="ORF">M8006_14650</name>
</gene>
<dbReference type="SMART" id="SM00564">
    <property type="entry name" value="PQQ"/>
    <property type="match status" value="6"/>
</dbReference>
<reference evidence="3" key="1">
    <citation type="submission" date="2022-05" db="EMBL/GenBank/DDBJ databases">
        <title>Halomonas geminus sp. nov. and Halomonas llamarensis sp. nov. isolated from high-altitude salars of the Atacama Desert.</title>
        <authorList>
            <person name="Hintersatz C."/>
            <person name="Rojas L.A."/>
            <person name="Wei T.-S."/>
            <person name="Kutschke S."/>
            <person name="Lehmann F."/>
            <person name="Jain R."/>
            <person name="Pollmann K."/>
        </authorList>
    </citation>
    <scope>NUCLEOTIDE SEQUENCE</scope>
    <source>
        <strain evidence="3">ATCHA</strain>
    </source>
</reference>
<keyword evidence="4" id="KW-1185">Reference proteome</keyword>
<name>A0ABT0STN5_9GAMM</name>
<dbReference type="InterPro" id="IPR018391">
    <property type="entry name" value="PQQ_b-propeller_rpt"/>
</dbReference>
<dbReference type="Pfam" id="PF13360">
    <property type="entry name" value="PQQ_2"/>
    <property type="match status" value="2"/>
</dbReference>
<proteinExistence type="predicted"/>
<feature type="domain" description="Pyrrolo-quinoline quinone repeat" evidence="2">
    <location>
        <begin position="59"/>
        <end position="221"/>
    </location>
</feature>
<dbReference type="PANTHER" id="PTHR34512:SF30">
    <property type="entry name" value="OUTER MEMBRANE PROTEIN ASSEMBLY FACTOR BAMB"/>
    <property type="match status" value="1"/>
</dbReference>
<protein>
    <submittedName>
        <fullName evidence="3">PQQ-binding-like beta-propeller repeat protein</fullName>
    </submittedName>
</protein>
<dbReference type="Proteomes" id="UP001165308">
    <property type="component" value="Unassembled WGS sequence"/>
</dbReference>
<feature type="chain" id="PRO_5045759277" evidence="1">
    <location>
        <begin position="22"/>
        <end position="384"/>
    </location>
</feature>
<dbReference type="PANTHER" id="PTHR34512">
    <property type="entry name" value="CELL SURFACE PROTEIN"/>
    <property type="match status" value="1"/>
</dbReference>
<dbReference type="RefSeq" id="WP_250083462.1">
    <property type="nucleotide sequence ID" value="NZ_JAMJPJ010000032.1"/>
</dbReference>
<feature type="domain" description="Pyrrolo-quinoline quinone repeat" evidence="2">
    <location>
        <begin position="260"/>
        <end position="356"/>
    </location>
</feature>
<keyword evidence="1" id="KW-0732">Signal</keyword>
<feature type="signal peptide" evidence="1">
    <location>
        <begin position="1"/>
        <end position="21"/>
    </location>
</feature>
<evidence type="ECO:0000313" key="3">
    <source>
        <dbReference type="EMBL" id="MCL7931203.1"/>
    </source>
</evidence>